<evidence type="ECO:0000256" key="3">
    <source>
        <dbReference type="ARBA" id="ARBA00038502"/>
    </source>
</evidence>
<evidence type="ECO:0000256" key="2">
    <source>
        <dbReference type="ARBA" id="ARBA00023315"/>
    </source>
</evidence>
<dbReference type="InterPro" id="IPR016181">
    <property type="entry name" value="Acyl_CoA_acyltransferase"/>
</dbReference>
<keyword evidence="6" id="KW-1185">Reference proteome</keyword>
<reference evidence="5 6" key="1">
    <citation type="journal article" date="2012" name="PLoS ONE">
        <title>The purine-utilizing bacterium Clostridium acidurici 9a: a genome-guided metabolic reconsideration.</title>
        <authorList>
            <person name="Hartwich K."/>
            <person name="Poehlein A."/>
            <person name="Daniel R."/>
        </authorList>
    </citation>
    <scope>NUCLEOTIDE SEQUENCE [LARGE SCALE GENOMIC DNA]</scope>
    <source>
        <strain evidence="6">ATCC 7906 / DSM 604 / BCRC 14475 / CIP 104303 / KCTC 5404 / NCIMB 10678 / 9a</strain>
    </source>
</reference>
<evidence type="ECO:0000259" key="4">
    <source>
        <dbReference type="PROSITE" id="PS51186"/>
    </source>
</evidence>
<evidence type="ECO:0000313" key="5">
    <source>
        <dbReference type="EMBL" id="AFS79131.1"/>
    </source>
</evidence>
<evidence type="ECO:0000256" key="1">
    <source>
        <dbReference type="ARBA" id="ARBA00022679"/>
    </source>
</evidence>
<proteinExistence type="inferred from homology"/>
<feature type="domain" description="N-acetyltransferase" evidence="4">
    <location>
        <begin position="37"/>
        <end position="186"/>
    </location>
</feature>
<dbReference type="EMBL" id="CP003326">
    <property type="protein sequence ID" value="AFS79131.1"/>
    <property type="molecule type" value="Genomic_DNA"/>
</dbReference>
<dbReference type="InterPro" id="IPR051531">
    <property type="entry name" value="N-acetyltransferase"/>
</dbReference>
<dbReference type="InterPro" id="IPR000182">
    <property type="entry name" value="GNAT_dom"/>
</dbReference>
<dbReference type="PANTHER" id="PTHR43792:SF8">
    <property type="entry name" value="[RIBOSOMAL PROTEIN US5]-ALANINE N-ACETYLTRANSFERASE"/>
    <property type="match status" value="1"/>
</dbReference>
<dbReference type="PROSITE" id="PS51186">
    <property type="entry name" value="GNAT"/>
    <property type="match status" value="1"/>
</dbReference>
<sequence>MDGVKMTVGYETERLELKVLDESYGELVLDYYERNREFLREWEPERKEIFYSLNLQKNQLSRDLKDIKDYKLLRLWIFKKNDYNRVIGNIAFSNIIRGVFLSCNLGYKLDKDETNNGYITEAINKGIEIIFNEYGLHRIEANIMPRNKRSIRVVEKLGFQNEGLAHKYLKINGKWEDHIHMILLNDKII</sequence>
<dbReference type="PANTHER" id="PTHR43792">
    <property type="entry name" value="GNAT FAMILY, PUTATIVE (AFU_ORTHOLOGUE AFUA_3G00765)-RELATED-RELATED"/>
    <property type="match status" value="1"/>
</dbReference>
<dbReference type="HOGENOM" id="CLU_013985_40_1_9"/>
<gene>
    <name evidence="5" type="primary">rimJ</name>
    <name evidence="5" type="ordered locus">Curi_c21270</name>
</gene>
<dbReference type="Proteomes" id="UP000006094">
    <property type="component" value="Chromosome"/>
</dbReference>
<organism evidence="5 6">
    <name type="scientific">Gottschalkia acidurici (strain ATCC 7906 / DSM 604 / BCRC 14475 / CIP 104303 / KCTC 5404 / NCIMB 10678 / 9a)</name>
    <name type="common">Clostridium acidurici</name>
    <dbReference type="NCBI Taxonomy" id="1128398"/>
    <lineage>
        <taxon>Bacteria</taxon>
        <taxon>Bacillati</taxon>
        <taxon>Bacillota</taxon>
        <taxon>Tissierellia</taxon>
        <taxon>Tissierellales</taxon>
        <taxon>Gottschalkiaceae</taxon>
        <taxon>Gottschalkia</taxon>
    </lineage>
</organism>
<evidence type="ECO:0000313" key="6">
    <source>
        <dbReference type="Proteomes" id="UP000006094"/>
    </source>
</evidence>
<comment type="similarity">
    <text evidence="3">Belongs to the acetyltransferase family. RimJ subfamily.</text>
</comment>
<dbReference type="SUPFAM" id="SSF55729">
    <property type="entry name" value="Acyl-CoA N-acyltransferases (Nat)"/>
    <property type="match status" value="1"/>
</dbReference>
<dbReference type="Pfam" id="PF13302">
    <property type="entry name" value="Acetyltransf_3"/>
    <property type="match status" value="1"/>
</dbReference>
<dbReference type="STRING" id="1128398.Curi_c21270"/>
<keyword evidence="1 5" id="KW-0808">Transferase</keyword>
<protein>
    <submittedName>
        <fullName evidence="5">Ribosomal-protein-alanine acetyltransferase RimJ</fullName>
        <ecNumber evidence="5">2.3.1.128</ecNumber>
    </submittedName>
</protein>
<accession>K0B3C2</accession>
<dbReference type="GO" id="GO:0005737">
    <property type="term" value="C:cytoplasm"/>
    <property type="evidence" value="ECO:0007669"/>
    <property type="project" value="TreeGrafter"/>
</dbReference>
<dbReference type="KEGG" id="cad:Curi_c21270"/>
<dbReference type="AlphaFoldDB" id="K0B3C2"/>
<dbReference type="eggNOG" id="COG1670">
    <property type="taxonomic scope" value="Bacteria"/>
</dbReference>
<dbReference type="PATRIC" id="fig|1128398.3.peg.2195"/>
<dbReference type="Gene3D" id="3.40.630.30">
    <property type="match status" value="1"/>
</dbReference>
<keyword evidence="2 5" id="KW-0012">Acyltransferase</keyword>
<dbReference type="EC" id="2.3.1.128" evidence="5"/>
<dbReference type="GO" id="GO:0008999">
    <property type="term" value="F:protein-N-terminal-alanine acetyltransferase activity"/>
    <property type="evidence" value="ECO:0007669"/>
    <property type="project" value="TreeGrafter"/>
</dbReference>
<name>K0B3C2_GOTA9</name>